<organism evidence="1 2">
    <name type="scientific">Prevotella disiens</name>
    <dbReference type="NCBI Taxonomy" id="28130"/>
    <lineage>
        <taxon>Bacteria</taxon>
        <taxon>Pseudomonadati</taxon>
        <taxon>Bacteroidota</taxon>
        <taxon>Bacteroidia</taxon>
        <taxon>Bacteroidales</taxon>
        <taxon>Prevotellaceae</taxon>
        <taxon>Prevotella</taxon>
    </lineage>
</organism>
<dbReference type="EMBL" id="QSRD01000011">
    <property type="protein sequence ID" value="RGL03668.1"/>
    <property type="molecule type" value="Genomic_DNA"/>
</dbReference>
<accession>A0A3E4QLV2</accession>
<dbReference type="Proteomes" id="UP000260835">
    <property type="component" value="Unassembled WGS sequence"/>
</dbReference>
<protein>
    <submittedName>
        <fullName evidence="1">Uncharacterized protein</fullName>
    </submittedName>
</protein>
<sequence>MLVARNRTFRAMILCRGVIYHVPNTLKFAERNGIRVVEQSEKIPPLQRIITCQKAAILHFKKEPATKK</sequence>
<reference evidence="1 2" key="1">
    <citation type="submission" date="2018-08" db="EMBL/GenBank/DDBJ databases">
        <title>A genome reference for cultivated species of the human gut microbiota.</title>
        <authorList>
            <person name="Zou Y."/>
            <person name="Xue W."/>
            <person name="Luo G."/>
        </authorList>
    </citation>
    <scope>NUCLEOTIDE SEQUENCE [LARGE SCALE GENOMIC DNA]</scope>
    <source>
        <strain evidence="1 2">TF09-12</strain>
    </source>
</reference>
<evidence type="ECO:0000313" key="2">
    <source>
        <dbReference type="Proteomes" id="UP000260835"/>
    </source>
</evidence>
<dbReference type="AlphaFoldDB" id="A0A3E4QLV2"/>
<comment type="caution">
    <text evidence="1">The sequence shown here is derived from an EMBL/GenBank/DDBJ whole genome shotgun (WGS) entry which is preliminary data.</text>
</comment>
<name>A0A3E4QLV2_9BACT</name>
<proteinExistence type="predicted"/>
<gene>
    <name evidence="1" type="ORF">DXC89_02520</name>
</gene>
<evidence type="ECO:0000313" key="1">
    <source>
        <dbReference type="EMBL" id="RGL03668.1"/>
    </source>
</evidence>